<evidence type="ECO:0000256" key="1">
    <source>
        <dbReference type="SAM" id="MobiDB-lite"/>
    </source>
</evidence>
<dbReference type="AlphaFoldDB" id="A0A371CWP7"/>
<dbReference type="EMBL" id="KZ857446">
    <property type="protein sequence ID" value="RDX44699.1"/>
    <property type="molecule type" value="Genomic_DNA"/>
</dbReference>
<feature type="compositionally biased region" description="Low complexity" evidence="1">
    <location>
        <begin position="124"/>
        <end position="176"/>
    </location>
</feature>
<feature type="compositionally biased region" description="Polar residues" evidence="1">
    <location>
        <begin position="249"/>
        <end position="265"/>
    </location>
</feature>
<dbReference type="OrthoDB" id="74813at2759"/>
<name>A0A371CWP7_9APHY</name>
<evidence type="ECO:0000313" key="2">
    <source>
        <dbReference type="EMBL" id="RDX44699.1"/>
    </source>
</evidence>
<dbReference type="STRING" id="139420.A0A371CWP7"/>
<reference evidence="2 3" key="1">
    <citation type="journal article" date="2018" name="Biotechnol. Biofuels">
        <title>Integrative visual omics of the white-rot fungus Polyporus brumalis exposes the biotechnological potential of its oxidative enzymes for delignifying raw plant biomass.</title>
        <authorList>
            <person name="Miyauchi S."/>
            <person name="Rancon A."/>
            <person name="Drula E."/>
            <person name="Hage H."/>
            <person name="Chaduli D."/>
            <person name="Favel A."/>
            <person name="Grisel S."/>
            <person name="Henrissat B."/>
            <person name="Herpoel-Gimbert I."/>
            <person name="Ruiz-Duenas F.J."/>
            <person name="Chevret D."/>
            <person name="Hainaut M."/>
            <person name="Lin J."/>
            <person name="Wang M."/>
            <person name="Pangilinan J."/>
            <person name="Lipzen A."/>
            <person name="Lesage-Meessen L."/>
            <person name="Navarro D."/>
            <person name="Riley R."/>
            <person name="Grigoriev I.V."/>
            <person name="Zhou S."/>
            <person name="Raouche S."/>
            <person name="Rosso M.N."/>
        </authorList>
    </citation>
    <scope>NUCLEOTIDE SEQUENCE [LARGE SCALE GENOMIC DNA]</scope>
    <source>
        <strain evidence="2 3">BRFM 1820</strain>
    </source>
</reference>
<feature type="compositionally biased region" description="Acidic residues" evidence="1">
    <location>
        <begin position="512"/>
        <end position="524"/>
    </location>
</feature>
<evidence type="ECO:0000313" key="3">
    <source>
        <dbReference type="Proteomes" id="UP000256964"/>
    </source>
</evidence>
<feature type="compositionally biased region" description="Basic and acidic residues" evidence="1">
    <location>
        <begin position="267"/>
        <end position="276"/>
    </location>
</feature>
<protein>
    <submittedName>
        <fullName evidence="2">Uncharacterized protein</fullName>
    </submittedName>
</protein>
<proteinExistence type="predicted"/>
<feature type="region of interest" description="Disordered" evidence="1">
    <location>
        <begin position="82"/>
        <end position="300"/>
    </location>
</feature>
<feature type="compositionally biased region" description="Basic residues" evidence="1">
    <location>
        <begin position="209"/>
        <end position="218"/>
    </location>
</feature>
<accession>A0A371CWP7</accession>
<gene>
    <name evidence="2" type="ORF">OH76DRAFT_1359132</name>
</gene>
<sequence length="541" mass="58200">MRVKLESVAPLPHVKAWFSAQALPTIHDLKISLCSDLFAFKHASIDAEDIVLILDDFELLDSSPTDVVRDGDLIIVKKTPLSTHHKRKAAGQDTSSQPRKRSKTDNGKALPKPPTTRLKGRAPSPSSSESSSGSSSESSSDSDSSTSDSESSDSDSSSSSSSSSSSNSSSSTSSAKSSKKKLVNGDTGKPKSNTPPVPPGWGKPSTHSRNLRRRRKKMYERLTATAEPTSVNEIPLGMRAQTVDPSARRQATSPSVEPELLQTQKGKGKERERDLGEPAEPPQFLMASLQNKNKRRGFKDALSRGVPAKITFTEEQDTAMEADADAIMVEATLQVPTSAKTHYPRLIPPSERQELGQLPPNVFVTSVDVEEGMWPSKRKNKKRKKPQHPEETSVQEEQDPYPTGLPYDDEAAAAMQSGASKDVASSVATPGGMTERAAIAAKFDSLTKITDKAQVAAGSTIAWTGLGINMDTLTPELLLHIARVTRVDEERLALQLFAENGAAGASFGGPVDGDEESEGPVEEEFGWGEIIQGDFRLVASQ</sequence>
<dbReference type="Proteomes" id="UP000256964">
    <property type="component" value="Unassembled WGS sequence"/>
</dbReference>
<feature type="compositionally biased region" description="Basic residues" evidence="1">
    <location>
        <begin position="376"/>
        <end position="386"/>
    </location>
</feature>
<organism evidence="2 3">
    <name type="scientific">Lentinus brumalis</name>
    <dbReference type="NCBI Taxonomy" id="2498619"/>
    <lineage>
        <taxon>Eukaryota</taxon>
        <taxon>Fungi</taxon>
        <taxon>Dikarya</taxon>
        <taxon>Basidiomycota</taxon>
        <taxon>Agaricomycotina</taxon>
        <taxon>Agaricomycetes</taxon>
        <taxon>Polyporales</taxon>
        <taxon>Polyporaceae</taxon>
        <taxon>Lentinus</taxon>
    </lineage>
</organism>
<feature type="region of interest" description="Disordered" evidence="1">
    <location>
        <begin position="374"/>
        <end position="408"/>
    </location>
</feature>
<keyword evidence="3" id="KW-1185">Reference proteome</keyword>
<feature type="region of interest" description="Disordered" evidence="1">
    <location>
        <begin position="505"/>
        <end position="524"/>
    </location>
</feature>